<reference evidence="1 2" key="1">
    <citation type="journal article" date="2017" name="Curr. Biol.">
        <title>The Evolution of Venom by Co-option of Single-Copy Genes.</title>
        <authorList>
            <person name="Martinson E.O."/>
            <person name="Mrinalini"/>
            <person name="Kelkar Y.D."/>
            <person name="Chang C.H."/>
            <person name="Werren J.H."/>
        </authorList>
    </citation>
    <scope>NUCLEOTIDE SEQUENCE [LARGE SCALE GENOMIC DNA]</scope>
    <source>
        <strain evidence="1 2">Alberta</strain>
        <tissue evidence="1">Whole body</tissue>
    </source>
</reference>
<accession>A0A232EFI1</accession>
<organism evidence="1 2">
    <name type="scientific">Trichomalopsis sarcophagae</name>
    <dbReference type="NCBI Taxonomy" id="543379"/>
    <lineage>
        <taxon>Eukaryota</taxon>
        <taxon>Metazoa</taxon>
        <taxon>Ecdysozoa</taxon>
        <taxon>Arthropoda</taxon>
        <taxon>Hexapoda</taxon>
        <taxon>Insecta</taxon>
        <taxon>Pterygota</taxon>
        <taxon>Neoptera</taxon>
        <taxon>Endopterygota</taxon>
        <taxon>Hymenoptera</taxon>
        <taxon>Apocrita</taxon>
        <taxon>Proctotrupomorpha</taxon>
        <taxon>Chalcidoidea</taxon>
        <taxon>Pteromalidae</taxon>
        <taxon>Pteromalinae</taxon>
        <taxon>Trichomalopsis</taxon>
    </lineage>
</organism>
<name>A0A232EFI1_9HYME</name>
<dbReference type="Proteomes" id="UP000215335">
    <property type="component" value="Unassembled WGS sequence"/>
</dbReference>
<evidence type="ECO:0000313" key="1">
    <source>
        <dbReference type="EMBL" id="OXU17111.1"/>
    </source>
</evidence>
<evidence type="ECO:0000313" key="2">
    <source>
        <dbReference type="Proteomes" id="UP000215335"/>
    </source>
</evidence>
<dbReference type="AlphaFoldDB" id="A0A232EFI1"/>
<dbReference type="EMBL" id="NNAY01005013">
    <property type="protein sequence ID" value="OXU17111.1"/>
    <property type="molecule type" value="Genomic_DNA"/>
</dbReference>
<comment type="caution">
    <text evidence="1">The sequence shown here is derived from an EMBL/GenBank/DDBJ whole genome shotgun (WGS) entry which is preliminary data.</text>
</comment>
<protein>
    <submittedName>
        <fullName evidence="1">Uncharacterized protein</fullName>
    </submittedName>
</protein>
<sequence>MGLILRCRTTFKTRSKHLRHIITNTTSSQHQRTSCDPWFISVDLKVGTSQLLCVCRSATTESSDIGTMIHRKFIISFVAALANYGESRNEDYQNCSSDWQRTLGAQDHYAENGALDNKSPRKSL</sequence>
<keyword evidence="2" id="KW-1185">Reference proteome</keyword>
<proteinExistence type="predicted"/>
<gene>
    <name evidence="1" type="ORF">TSAR_006913</name>
</gene>